<dbReference type="Gene3D" id="3.40.50.1000">
    <property type="entry name" value="HAD superfamily/HAD-like"/>
    <property type="match status" value="1"/>
</dbReference>
<feature type="compositionally biased region" description="Basic and acidic residues" evidence="1">
    <location>
        <begin position="28"/>
        <end position="37"/>
    </location>
</feature>
<proteinExistence type="predicted"/>
<gene>
    <name evidence="2" type="ORF">METZ01_LOCUS390490</name>
</gene>
<dbReference type="AlphaFoldDB" id="A0A382UTQ5"/>
<evidence type="ECO:0008006" key="3">
    <source>
        <dbReference type="Google" id="ProtNLM"/>
    </source>
</evidence>
<feature type="non-terminal residue" evidence="2">
    <location>
        <position position="116"/>
    </location>
</feature>
<dbReference type="SUPFAM" id="SSF56784">
    <property type="entry name" value="HAD-like"/>
    <property type="match status" value="1"/>
</dbReference>
<dbReference type="GO" id="GO:0009264">
    <property type="term" value="P:deoxyribonucleotide catabolic process"/>
    <property type="evidence" value="ECO:0007669"/>
    <property type="project" value="InterPro"/>
</dbReference>
<evidence type="ECO:0000256" key="1">
    <source>
        <dbReference type="SAM" id="MobiDB-lite"/>
    </source>
</evidence>
<sequence length="116" mass="13567">MEKKIIPIALFDMDGTLADYVSAMKRDMESMRGPREPEADEKELWNNPEPHIKARKDTIEKRPGWWRDLEPMKTGMEVVKIAQELGFEIRVLTKGPNDVPYAWAEKLEWCQEHLGK</sequence>
<dbReference type="Pfam" id="PF06941">
    <property type="entry name" value="NT5C"/>
    <property type="match status" value="1"/>
</dbReference>
<accession>A0A382UTQ5</accession>
<evidence type="ECO:0000313" key="2">
    <source>
        <dbReference type="EMBL" id="SVD37636.1"/>
    </source>
</evidence>
<feature type="region of interest" description="Disordered" evidence="1">
    <location>
        <begin position="28"/>
        <end position="57"/>
    </location>
</feature>
<organism evidence="2">
    <name type="scientific">marine metagenome</name>
    <dbReference type="NCBI Taxonomy" id="408172"/>
    <lineage>
        <taxon>unclassified sequences</taxon>
        <taxon>metagenomes</taxon>
        <taxon>ecological metagenomes</taxon>
    </lineage>
</organism>
<dbReference type="InterPro" id="IPR023214">
    <property type="entry name" value="HAD_sf"/>
</dbReference>
<dbReference type="EMBL" id="UINC01146734">
    <property type="protein sequence ID" value="SVD37636.1"/>
    <property type="molecule type" value="Genomic_DNA"/>
</dbReference>
<dbReference type="InterPro" id="IPR036412">
    <property type="entry name" value="HAD-like_sf"/>
</dbReference>
<dbReference type="InterPro" id="IPR010708">
    <property type="entry name" value="5'(3')-deoxyribonucleotidase"/>
</dbReference>
<name>A0A382UTQ5_9ZZZZ</name>
<protein>
    <recommendedName>
        <fullName evidence="3">HAD family hydrolase</fullName>
    </recommendedName>
</protein>
<dbReference type="GO" id="GO:0008253">
    <property type="term" value="F:5'-nucleotidase activity"/>
    <property type="evidence" value="ECO:0007669"/>
    <property type="project" value="InterPro"/>
</dbReference>
<reference evidence="2" key="1">
    <citation type="submission" date="2018-05" db="EMBL/GenBank/DDBJ databases">
        <authorList>
            <person name="Lanie J.A."/>
            <person name="Ng W.-L."/>
            <person name="Kazmierczak K.M."/>
            <person name="Andrzejewski T.M."/>
            <person name="Davidsen T.M."/>
            <person name="Wayne K.J."/>
            <person name="Tettelin H."/>
            <person name="Glass J.I."/>
            <person name="Rusch D."/>
            <person name="Podicherti R."/>
            <person name="Tsui H.-C.T."/>
            <person name="Winkler M.E."/>
        </authorList>
    </citation>
    <scope>NUCLEOTIDE SEQUENCE</scope>
</reference>